<feature type="compositionally biased region" description="Acidic residues" evidence="2">
    <location>
        <begin position="16"/>
        <end position="29"/>
    </location>
</feature>
<proteinExistence type="predicted"/>
<keyword evidence="4" id="KW-1185">Reference proteome</keyword>
<organism evidence="3 4">
    <name type="scientific">Penicillium fimorum</name>
    <dbReference type="NCBI Taxonomy" id="1882269"/>
    <lineage>
        <taxon>Eukaryota</taxon>
        <taxon>Fungi</taxon>
        <taxon>Dikarya</taxon>
        <taxon>Ascomycota</taxon>
        <taxon>Pezizomycotina</taxon>
        <taxon>Eurotiomycetes</taxon>
        <taxon>Eurotiomycetidae</taxon>
        <taxon>Eurotiales</taxon>
        <taxon>Aspergillaceae</taxon>
        <taxon>Penicillium</taxon>
    </lineage>
</organism>
<accession>A0A9W9XQM8</accession>
<gene>
    <name evidence="3" type="ORF">N7463_009369</name>
</gene>
<evidence type="ECO:0000256" key="2">
    <source>
        <dbReference type="SAM" id="MobiDB-lite"/>
    </source>
</evidence>
<evidence type="ECO:0000313" key="4">
    <source>
        <dbReference type="Proteomes" id="UP001149954"/>
    </source>
</evidence>
<feature type="coiled-coil region" evidence="1">
    <location>
        <begin position="216"/>
        <end position="243"/>
    </location>
</feature>
<dbReference type="OrthoDB" id="4367158at2759"/>
<feature type="compositionally biased region" description="Basic and acidic residues" evidence="2">
    <location>
        <begin position="30"/>
        <end position="56"/>
    </location>
</feature>
<sequence length="250" mass="28397">MKTDKYIINCEIEEDDNIHDTEGNAEEEALEHHGHPQDEALQLDDKPEAEAYESREMSLNSTSSSDSPLPPTKQRVLPCQRCFVRMEGYTNHVCILRPGNLKCGHCLLDGRFCFDLPNVFRADATRALSTDDVRRRAALIRTISARVRQYERQHKRGKSTYGSSSTMDIDSTPTISSDTAAVPPCPRSYQTPMTNALRKQDTKTIEAVRGMIQTVLDRTTWEVEKLTEHLNELGAEREADERQEDLSAWL</sequence>
<feature type="region of interest" description="Disordered" evidence="2">
    <location>
        <begin position="151"/>
        <end position="195"/>
    </location>
</feature>
<comment type="caution">
    <text evidence="3">The sequence shown here is derived from an EMBL/GenBank/DDBJ whole genome shotgun (WGS) entry which is preliminary data.</text>
</comment>
<feature type="region of interest" description="Disordered" evidence="2">
    <location>
        <begin position="16"/>
        <end position="73"/>
    </location>
</feature>
<name>A0A9W9XQM8_9EURO</name>
<reference evidence="3" key="2">
    <citation type="journal article" date="2023" name="IMA Fungus">
        <title>Comparative genomic study of the Penicillium genus elucidates a diverse pangenome and 15 lateral gene transfer events.</title>
        <authorList>
            <person name="Petersen C."/>
            <person name="Sorensen T."/>
            <person name="Nielsen M.R."/>
            <person name="Sondergaard T.E."/>
            <person name="Sorensen J.L."/>
            <person name="Fitzpatrick D.A."/>
            <person name="Frisvad J.C."/>
            <person name="Nielsen K.L."/>
        </authorList>
    </citation>
    <scope>NUCLEOTIDE SEQUENCE</scope>
    <source>
        <strain evidence="3">IBT 29495</strain>
    </source>
</reference>
<dbReference type="Proteomes" id="UP001149954">
    <property type="component" value="Unassembled WGS sequence"/>
</dbReference>
<dbReference type="AlphaFoldDB" id="A0A9W9XQM8"/>
<protein>
    <submittedName>
        <fullName evidence="3">Uncharacterized protein</fullName>
    </submittedName>
</protein>
<keyword evidence="1" id="KW-0175">Coiled coil</keyword>
<reference evidence="3" key="1">
    <citation type="submission" date="2022-12" db="EMBL/GenBank/DDBJ databases">
        <authorList>
            <person name="Petersen C."/>
        </authorList>
    </citation>
    <scope>NUCLEOTIDE SEQUENCE</scope>
    <source>
        <strain evidence="3">IBT 29495</strain>
    </source>
</reference>
<evidence type="ECO:0000256" key="1">
    <source>
        <dbReference type="SAM" id="Coils"/>
    </source>
</evidence>
<dbReference type="EMBL" id="JAPWDS010000005">
    <property type="protein sequence ID" value="KAJ5497382.1"/>
    <property type="molecule type" value="Genomic_DNA"/>
</dbReference>
<feature type="compositionally biased region" description="Low complexity" evidence="2">
    <location>
        <begin position="58"/>
        <end position="67"/>
    </location>
</feature>
<evidence type="ECO:0000313" key="3">
    <source>
        <dbReference type="EMBL" id="KAJ5497382.1"/>
    </source>
</evidence>
<feature type="compositionally biased region" description="Polar residues" evidence="2">
    <location>
        <begin position="160"/>
        <end position="179"/>
    </location>
</feature>